<evidence type="ECO:0000313" key="1">
    <source>
        <dbReference type="EMBL" id="GAV00637.1"/>
    </source>
</evidence>
<reference evidence="1 2" key="1">
    <citation type="journal article" date="2016" name="Nat. Commun.">
        <title>Extremotolerant tardigrade genome and improved radiotolerance of human cultured cells by tardigrade-unique protein.</title>
        <authorList>
            <person name="Hashimoto T."/>
            <person name="Horikawa D.D."/>
            <person name="Saito Y."/>
            <person name="Kuwahara H."/>
            <person name="Kozuka-Hata H."/>
            <person name="Shin-I T."/>
            <person name="Minakuchi Y."/>
            <person name="Ohishi K."/>
            <person name="Motoyama A."/>
            <person name="Aizu T."/>
            <person name="Enomoto A."/>
            <person name="Kondo K."/>
            <person name="Tanaka S."/>
            <person name="Hara Y."/>
            <person name="Koshikawa S."/>
            <person name="Sagara H."/>
            <person name="Miura T."/>
            <person name="Yokobori S."/>
            <person name="Miyagawa K."/>
            <person name="Suzuki Y."/>
            <person name="Kubo T."/>
            <person name="Oyama M."/>
            <person name="Kohara Y."/>
            <person name="Fujiyama A."/>
            <person name="Arakawa K."/>
            <person name="Katayama T."/>
            <person name="Toyoda A."/>
            <person name="Kunieda T."/>
        </authorList>
    </citation>
    <scope>NUCLEOTIDE SEQUENCE [LARGE SCALE GENOMIC DNA]</scope>
    <source>
        <strain evidence="1 2">YOKOZUNA-1</strain>
    </source>
</reference>
<organism evidence="1 2">
    <name type="scientific">Ramazzottius varieornatus</name>
    <name type="common">Water bear</name>
    <name type="synonym">Tardigrade</name>
    <dbReference type="NCBI Taxonomy" id="947166"/>
    <lineage>
        <taxon>Eukaryota</taxon>
        <taxon>Metazoa</taxon>
        <taxon>Ecdysozoa</taxon>
        <taxon>Tardigrada</taxon>
        <taxon>Eutardigrada</taxon>
        <taxon>Parachela</taxon>
        <taxon>Hypsibioidea</taxon>
        <taxon>Ramazzottiidae</taxon>
        <taxon>Ramazzottius</taxon>
    </lineage>
</organism>
<evidence type="ECO:0000313" key="2">
    <source>
        <dbReference type="Proteomes" id="UP000186922"/>
    </source>
</evidence>
<sequence length="112" mass="13005">MDKLLIAAKGLAPAIVAEIAPFGKQVFQLFQQYYRDHNMGEDLLSQRFFDATMELYEDLQNKCHMEKVPLNKAIDDLDDDIRMRNDVARERKAYHDLLAIIKASRKFDDDAV</sequence>
<proteinExistence type="predicted"/>
<protein>
    <submittedName>
        <fullName evidence="1">Uncharacterized protein</fullName>
    </submittedName>
</protein>
<name>A0A1D1VG55_RAMVA</name>
<comment type="caution">
    <text evidence="1">The sequence shown here is derived from an EMBL/GenBank/DDBJ whole genome shotgun (WGS) entry which is preliminary data.</text>
</comment>
<dbReference type="Proteomes" id="UP000186922">
    <property type="component" value="Unassembled WGS sequence"/>
</dbReference>
<dbReference type="EMBL" id="BDGG01000006">
    <property type="protein sequence ID" value="GAV00637.1"/>
    <property type="molecule type" value="Genomic_DNA"/>
</dbReference>
<accession>A0A1D1VG55</accession>
<gene>
    <name evidence="1" type="primary">RvY_11460-1</name>
    <name evidence="1" type="synonym">RvY_11460.1</name>
    <name evidence="1" type="ORF">RvY_11460</name>
</gene>
<keyword evidence="2" id="KW-1185">Reference proteome</keyword>
<dbReference type="AlphaFoldDB" id="A0A1D1VG55"/>